<proteinExistence type="predicted"/>
<dbReference type="RefSeq" id="WP_284132888.1">
    <property type="nucleotide sequence ID" value="NZ_JASKYM010000004.1"/>
</dbReference>
<dbReference type="Proteomes" id="UP001301012">
    <property type="component" value="Unassembled WGS sequence"/>
</dbReference>
<keyword evidence="1" id="KW-0472">Membrane</keyword>
<gene>
    <name evidence="2" type="ORF">QOZ84_10370</name>
</gene>
<dbReference type="EMBL" id="JASKYM010000004">
    <property type="protein sequence ID" value="MDK2563956.1"/>
    <property type="molecule type" value="Genomic_DNA"/>
</dbReference>
<name>A0ABT7EAK8_9FIRM</name>
<keyword evidence="1" id="KW-0812">Transmembrane</keyword>
<feature type="transmembrane region" description="Helical" evidence="1">
    <location>
        <begin position="6"/>
        <end position="22"/>
    </location>
</feature>
<reference evidence="2 3" key="1">
    <citation type="submission" date="2023-05" db="EMBL/GenBank/DDBJ databases">
        <title>Rombocin, a short stable natural nisin variant, displays selective antimicrobial activity against Listeria monocytogenes and employs dual mode of action to kill target bacterial strains.</title>
        <authorList>
            <person name="Wambui J."/>
            <person name="Stephan R."/>
            <person name="Kuipers O.P."/>
        </authorList>
    </citation>
    <scope>NUCLEOTIDE SEQUENCE [LARGE SCALE GENOMIC DNA]</scope>
    <source>
        <strain evidence="2 3">RC002</strain>
    </source>
</reference>
<evidence type="ECO:0000256" key="1">
    <source>
        <dbReference type="SAM" id="Phobius"/>
    </source>
</evidence>
<keyword evidence="1" id="KW-1133">Transmembrane helix</keyword>
<evidence type="ECO:0000313" key="2">
    <source>
        <dbReference type="EMBL" id="MDK2563956.1"/>
    </source>
</evidence>
<sequence>MKIKKVFIVLSITILVGIGVVFEKSKINSGKIVMGANYIKEVHEVDDKEVDNVDEDYSLEKFFRPSKSPILNDKIEKSLYDSYGKNQNEINLPKELLKTPNDTILNYFSVLRDAANPLDETNTGCGTMGDARGPYPVAYNFLSNSYKERLTYKKYLKSFENKLHINLVKLNEVVPDKDRPNDLKYFVEIEVIEGSKEKKGLFAYYYGYIYLDEEDGVYKIKDMNYTPENYLCAPYHGWSYDAKSFVEIEYGDWCSLIKGDVVVESDGYEKKAYFKDKDNNEYYVLFYTLTNGTDIKIADYKKNQDGKWEVIYIEPKNCLDKNKN</sequence>
<evidence type="ECO:0000313" key="3">
    <source>
        <dbReference type="Proteomes" id="UP001301012"/>
    </source>
</evidence>
<keyword evidence="3" id="KW-1185">Reference proteome</keyword>
<organism evidence="2 3">
    <name type="scientific">Romboutsia sedimentorum</name>
    <dbReference type="NCBI Taxonomy" id="1368474"/>
    <lineage>
        <taxon>Bacteria</taxon>
        <taxon>Bacillati</taxon>
        <taxon>Bacillota</taxon>
        <taxon>Clostridia</taxon>
        <taxon>Peptostreptococcales</taxon>
        <taxon>Peptostreptococcaceae</taxon>
        <taxon>Romboutsia</taxon>
    </lineage>
</organism>
<protein>
    <submittedName>
        <fullName evidence="2">Uncharacterized protein</fullName>
    </submittedName>
</protein>
<accession>A0ABT7EAK8</accession>
<comment type="caution">
    <text evidence="2">The sequence shown here is derived from an EMBL/GenBank/DDBJ whole genome shotgun (WGS) entry which is preliminary data.</text>
</comment>